<dbReference type="InterPro" id="IPR011706">
    <property type="entry name" value="Cu-oxidase_C"/>
</dbReference>
<organism evidence="5 6">
    <name type="scientific">Anaeromicrobium sediminis</name>
    <dbReference type="NCBI Taxonomy" id="1478221"/>
    <lineage>
        <taxon>Bacteria</taxon>
        <taxon>Bacillati</taxon>
        <taxon>Bacillota</taxon>
        <taxon>Clostridia</taxon>
        <taxon>Peptostreptococcales</taxon>
        <taxon>Thermotaleaceae</taxon>
        <taxon>Anaeromicrobium</taxon>
    </lineage>
</organism>
<accession>A0A267MH03</accession>
<dbReference type="PANTHER" id="PTHR11709:SF394">
    <property type="entry name" value="FI03373P-RELATED"/>
    <property type="match status" value="1"/>
</dbReference>
<dbReference type="Gene3D" id="2.60.40.420">
    <property type="entry name" value="Cupredoxins - blue copper proteins"/>
    <property type="match status" value="1"/>
</dbReference>
<keyword evidence="6" id="KW-1185">Reference proteome</keyword>
<dbReference type="EMBL" id="NIBG01000012">
    <property type="protein sequence ID" value="PAB58682.1"/>
    <property type="molecule type" value="Genomic_DNA"/>
</dbReference>
<feature type="domain" description="Plastocyanin-like" evidence="4">
    <location>
        <begin position="74"/>
        <end position="183"/>
    </location>
</feature>
<evidence type="ECO:0000313" key="5">
    <source>
        <dbReference type="EMBL" id="PAB58682.1"/>
    </source>
</evidence>
<dbReference type="SUPFAM" id="SSF49503">
    <property type="entry name" value="Cupredoxins"/>
    <property type="match status" value="2"/>
</dbReference>
<dbReference type="InterPro" id="IPR045087">
    <property type="entry name" value="Cu-oxidase_fam"/>
</dbReference>
<dbReference type="RefSeq" id="WP_095134262.1">
    <property type="nucleotide sequence ID" value="NZ_NIBG01000012.1"/>
</dbReference>
<evidence type="ECO:0000259" key="4">
    <source>
        <dbReference type="Pfam" id="PF07731"/>
    </source>
</evidence>
<dbReference type="AlphaFoldDB" id="A0A267MH03"/>
<proteinExistence type="predicted"/>
<evidence type="ECO:0000256" key="2">
    <source>
        <dbReference type="ARBA" id="ARBA00023002"/>
    </source>
</evidence>
<sequence>MAVRHYVLLATDGFIDLPNEPNTCTTDRTKIYAWGFIGGLFEVDGKKVKGNEYLDWKDEKNWETLMNLKGTATIPSPIVWADVGDRIYITLINLGMKYRPDLPDFHTIHMHGAHVATQLDGFPETSFGVPMWMEKDESGKLEKPPAATYYFNPQHPGTLMYHCHIEASEHVQMGMYGALIIYPSTESLAKAGIKQHKDGRWFVGKKWIPYIPKTATHRNFAYNNIHTYFDKENIMLLSDIDSVWHKSVLEDTDFNAVNFKPDYWLVNGRAFPDTLLPHPLTPGNESDPNLTQINYESYVHVKTDDRFLLRMINLGYQVVPWHIHGWHFIQAGKDAHLSPFLAQQSRSIKLDRELVEQGFTATIGSGETFDLLLTADNKAPQYRNYIVNGQDGFPSLCKQMREIQKIDSEAIFDIPTEPVNCPDPNTVNYVDICNCQCGGNDDKFFPQFYPMHNHDDYKVTNNGVYPGGQLTYIQTDAPESCDGHKEDYLTETEDIIDEIDSKENITEVNENMPIRNNEDPVKIVYDEEVDSIDETMIRIIEKDIRDCIGDI</sequence>
<dbReference type="PANTHER" id="PTHR11709">
    <property type="entry name" value="MULTI-COPPER OXIDASE"/>
    <property type="match status" value="1"/>
</dbReference>
<dbReference type="Pfam" id="PF07731">
    <property type="entry name" value="Cu-oxidase_2"/>
    <property type="match status" value="1"/>
</dbReference>
<keyword evidence="2" id="KW-0560">Oxidoreductase</keyword>
<comment type="caution">
    <text evidence="5">The sequence shown here is derived from an EMBL/GenBank/DDBJ whole genome shotgun (WGS) entry which is preliminary data.</text>
</comment>
<name>A0A267MH03_9FIRM</name>
<protein>
    <submittedName>
        <fullName evidence="5">Copper oxidase</fullName>
    </submittedName>
</protein>
<evidence type="ECO:0000313" key="6">
    <source>
        <dbReference type="Proteomes" id="UP000216024"/>
    </source>
</evidence>
<dbReference type="OrthoDB" id="9757546at2"/>
<dbReference type="GO" id="GO:0005507">
    <property type="term" value="F:copper ion binding"/>
    <property type="evidence" value="ECO:0007669"/>
    <property type="project" value="InterPro"/>
</dbReference>
<dbReference type="GO" id="GO:0016491">
    <property type="term" value="F:oxidoreductase activity"/>
    <property type="evidence" value="ECO:0007669"/>
    <property type="project" value="UniProtKB-KW"/>
</dbReference>
<reference evidence="5 6" key="1">
    <citation type="submission" date="2017-06" db="EMBL/GenBank/DDBJ databases">
        <title>Draft genome sequence of anaerobic fermentative bacterium Anaeromicrobium sediminis DY2726D isolated from West Pacific Ocean sediments.</title>
        <authorList>
            <person name="Zeng X."/>
        </authorList>
    </citation>
    <scope>NUCLEOTIDE SEQUENCE [LARGE SCALE GENOMIC DNA]</scope>
    <source>
        <strain evidence="5 6">DY2726D</strain>
    </source>
</reference>
<gene>
    <name evidence="5" type="ORF">CCE28_13510</name>
</gene>
<evidence type="ECO:0000256" key="1">
    <source>
        <dbReference type="ARBA" id="ARBA00022723"/>
    </source>
</evidence>
<keyword evidence="1" id="KW-0479">Metal-binding</keyword>
<keyword evidence="3" id="KW-0186">Copper</keyword>
<evidence type="ECO:0000256" key="3">
    <source>
        <dbReference type="ARBA" id="ARBA00023008"/>
    </source>
</evidence>
<dbReference type="InterPro" id="IPR008972">
    <property type="entry name" value="Cupredoxin"/>
</dbReference>
<dbReference type="Proteomes" id="UP000216024">
    <property type="component" value="Unassembled WGS sequence"/>
</dbReference>